<protein>
    <submittedName>
        <fullName evidence="4">(Atlantic silverside) hypothetical protein</fullName>
    </submittedName>
</protein>
<feature type="domain" description="Immunoglobulin" evidence="3">
    <location>
        <begin position="1"/>
        <end position="84"/>
    </location>
</feature>
<dbReference type="Gene3D" id="2.60.40.10">
    <property type="entry name" value="Immunoglobulins"/>
    <property type="match status" value="2"/>
</dbReference>
<organism evidence="4 5">
    <name type="scientific">Menidia menidia</name>
    <name type="common">Atlantic silverside</name>
    <dbReference type="NCBI Taxonomy" id="238744"/>
    <lineage>
        <taxon>Eukaryota</taxon>
        <taxon>Metazoa</taxon>
        <taxon>Chordata</taxon>
        <taxon>Craniata</taxon>
        <taxon>Vertebrata</taxon>
        <taxon>Euteleostomi</taxon>
        <taxon>Actinopterygii</taxon>
        <taxon>Neopterygii</taxon>
        <taxon>Teleostei</taxon>
        <taxon>Neoteleostei</taxon>
        <taxon>Acanthomorphata</taxon>
        <taxon>Ovalentaria</taxon>
        <taxon>Atherinomorphae</taxon>
        <taxon>Atheriniformes</taxon>
        <taxon>Atherinopsidae</taxon>
        <taxon>Menidiinae</taxon>
        <taxon>Menidia</taxon>
    </lineage>
</organism>
<reference evidence="4" key="1">
    <citation type="submission" date="2021-05" db="EMBL/GenBank/DDBJ databases">
        <authorList>
            <person name="Tigano A."/>
        </authorList>
    </citation>
    <scope>NUCLEOTIDE SEQUENCE</scope>
</reference>
<keyword evidence="5" id="KW-1185">Reference proteome</keyword>
<keyword evidence="2" id="KW-1133">Transmembrane helix</keyword>
<feature type="domain" description="Immunoglobulin" evidence="3">
    <location>
        <begin position="151"/>
        <end position="240"/>
    </location>
</feature>
<dbReference type="PANTHER" id="PTHR11422:SF10">
    <property type="entry name" value="IG-LIKE DOMAIN-CONTAINING PROTEIN"/>
    <property type="match status" value="1"/>
</dbReference>
<dbReference type="AlphaFoldDB" id="A0A8S4AKL5"/>
<dbReference type="Proteomes" id="UP000677803">
    <property type="component" value="Unassembled WGS sequence"/>
</dbReference>
<dbReference type="SUPFAM" id="SSF48726">
    <property type="entry name" value="Immunoglobulin"/>
    <property type="match status" value="2"/>
</dbReference>
<dbReference type="OrthoDB" id="8918441at2759"/>
<feature type="region of interest" description="Disordered" evidence="1">
    <location>
        <begin position="392"/>
        <end position="415"/>
    </location>
</feature>
<feature type="compositionally biased region" description="Polar residues" evidence="1">
    <location>
        <begin position="392"/>
        <end position="405"/>
    </location>
</feature>
<feature type="transmembrane region" description="Helical" evidence="2">
    <location>
        <begin position="324"/>
        <end position="350"/>
    </location>
</feature>
<evidence type="ECO:0000256" key="1">
    <source>
        <dbReference type="SAM" id="MobiDB-lite"/>
    </source>
</evidence>
<dbReference type="InterPro" id="IPR013783">
    <property type="entry name" value="Ig-like_fold"/>
</dbReference>
<keyword evidence="2" id="KW-0472">Membrane</keyword>
<evidence type="ECO:0000313" key="5">
    <source>
        <dbReference type="Proteomes" id="UP000677803"/>
    </source>
</evidence>
<evidence type="ECO:0000259" key="3">
    <source>
        <dbReference type="SMART" id="SM00409"/>
    </source>
</evidence>
<name>A0A8S4AKL5_9TELE</name>
<accession>A0A8S4AKL5</accession>
<sequence length="415" mass="46134">MFEKNSITLRCPRAVGGRVTWSRESAGRTVNIISSGGDKDIKHIDDPFKRYSLLVDKSLYILRVQVSDSGKYLCNEAAVDLTVLPADRESSVQTWSRDVGEIEEGRNHVSKVTRELILRRARPDESGLYSCDGKPAVYVTVTKGETTERGVIHLAGMEKESITLHCGSSVQNKVTWSRERNGTKEDIIKCNGDSETKIIKDPQKHFSLLADKSLYILKLNVSYSGRYLCDNEPAVELTVIPTGTKIYNITEGSTFPPEYPVDVTGSDSTTCHGEKAGHNFVSSINKIKNGNVHLDDTGLYFCNGKIAFYLNVTKVDGPDRDNHLFLGLLVGIGGLIILIIIIIIIVCWTWRFRLKRLAFERSSNESNSIYCMATFPGETNQTEPTYYVIADQPQTGSGTDPSQSMVDVYAPVEEE</sequence>
<dbReference type="PANTHER" id="PTHR11422">
    <property type="entry name" value="T-CELL SURFACE GLYCOPROTEIN CD4"/>
    <property type="match status" value="1"/>
</dbReference>
<keyword evidence="2" id="KW-0812">Transmembrane</keyword>
<dbReference type="InterPro" id="IPR003599">
    <property type="entry name" value="Ig_sub"/>
</dbReference>
<dbReference type="SMART" id="SM00409">
    <property type="entry name" value="IG"/>
    <property type="match status" value="2"/>
</dbReference>
<dbReference type="InterPro" id="IPR036179">
    <property type="entry name" value="Ig-like_dom_sf"/>
</dbReference>
<evidence type="ECO:0000313" key="4">
    <source>
        <dbReference type="EMBL" id="CAG5888268.1"/>
    </source>
</evidence>
<dbReference type="EMBL" id="CAJRST010005557">
    <property type="protein sequence ID" value="CAG5888268.1"/>
    <property type="molecule type" value="Genomic_DNA"/>
</dbReference>
<evidence type="ECO:0000256" key="2">
    <source>
        <dbReference type="SAM" id="Phobius"/>
    </source>
</evidence>
<proteinExistence type="predicted"/>
<gene>
    <name evidence="4" type="ORF">MMEN_LOCUS6113</name>
</gene>
<comment type="caution">
    <text evidence="4">The sequence shown here is derived from an EMBL/GenBank/DDBJ whole genome shotgun (WGS) entry which is preliminary data.</text>
</comment>